<reference evidence="2" key="1">
    <citation type="submission" date="2020-06" db="EMBL/GenBank/DDBJ databases">
        <authorList>
            <person name="Li T."/>
            <person name="Hu X."/>
            <person name="Zhang T."/>
            <person name="Song X."/>
            <person name="Zhang H."/>
            <person name="Dai N."/>
            <person name="Sheng W."/>
            <person name="Hou X."/>
            <person name="Wei L."/>
        </authorList>
    </citation>
    <scope>NUCLEOTIDE SEQUENCE</scope>
    <source>
        <strain evidence="2">KEN1</strain>
        <tissue evidence="2">Leaf</tissue>
    </source>
</reference>
<evidence type="ECO:0000313" key="2">
    <source>
        <dbReference type="EMBL" id="KAL0446364.1"/>
    </source>
</evidence>
<comment type="caution">
    <text evidence="2">The sequence shown here is derived from an EMBL/GenBank/DDBJ whole genome shotgun (WGS) entry which is preliminary data.</text>
</comment>
<protein>
    <submittedName>
        <fullName evidence="2">Uncharacterized protein</fullName>
    </submittedName>
</protein>
<organism evidence="2">
    <name type="scientific">Sesamum latifolium</name>
    <dbReference type="NCBI Taxonomy" id="2727402"/>
    <lineage>
        <taxon>Eukaryota</taxon>
        <taxon>Viridiplantae</taxon>
        <taxon>Streptophyta</taxon>
        <taxon>Embryophyta</taxon>
        <taxon>Tracheophyta</taxon>
        <taxon>Spermatophyta</taxon>
        <taxon>Magnoliopsida</taxon>
        <taxon>eudicotyledons</taxon>
        <taxon>Gunneridae</taxon>
        <taxon>Pentapetalae</taxon>
        <taxon>asterids</taxon>
        <taxon>lamiids</taxon>
        <taxon>Lamiales</taxon>
        <taxon>Pedaliaceae</taxon>
        <taxon>Sesamum</taxon>
    </lineage>
</organism>
<dbReference type="AlphaFoldDB" id="A0AAW2WXP0"/>
<proteinExistence type="predicted"/>
<name>A0AAW2WXP0_9LAMI</name>
<gene>
    <name evidence="2" type="ORF">Slati_1764300</name>
</gene>
<evidence type="ECO:0000256" key="1">
    <source>
        <dbReference type="SAM" id="MobiDB-lite"/>
    </source>
</evidence>
<dbReference type="EMBL" id="JACGWN010000006">
    <property type="protein sequence ID" value="KAL0446364.1"/>
    <property type="molecule type" value="Genomic_DNA"/>
</dbReference>
<feature type="region of interest" description="Disordered" evidence="1">
    <location>
        <begin position="23"/>
        <end position="60"/>
    </location>
</feature>
<feature type="compositionally biased region" description="Gly residues" evidence="1">
    <location>
        <begin position="34"/>
        <end position="43"/>
    </location>
</feature>
<accession>A0AAW2WXP0</accession>
<reference evidence="2" key="2">
    <citation type="journal article" date="2024" name="Plant">
        <title>Genomic evolution and insights into agronomic trait innovations of Sesamum species.</title>
        <authorList>
            <person name="Miao H."/>
            <person name="Wang L."/>
            <person name="Qu L."/>
            <person name="Liu H."/>
            <person name="Sun Y."/>
            <person name="Le M."/>
            <person name="Wang Q."/>
            <person name="Wei S."/>
            <person name="Zheng Y."/>
            <person name="Lin W."/>
            <person name="Duan Y."/>
            <person name="Cao H."/>
            <person name="Xiong S."/>
            <person name="Wang X."/>
            <person name="Wei L."/>
            <person name="Li C."/>
            <person name="Ma Q."/>
            <person name="Ju M."/>
            <person name="Zhao R."/>
            <person name="Li G."/>
            <person name="Mu C."/>
            <person name="Tian Q."/>
            <person name="Mei H."/>
            <person name="Zhang T."/>
            <person name="Gao T."/>
            <person name="Zhang H."/>
        </authorList>
    </citation>
    <scope>NUCLEOTIDE SEQUENCE</scope>
    <source>
        <strain evidence="2">KEN1</strain>
    </source>
</reference>
<sequence>MEVDGFECVERVGHHGVMRAVVEAGEGDDDGDGDGGGGGGGVAGRRNLGNPLKTDVTRRI</sequence>